<dbReference type="PANTHER" id="PTHR24287">
    <property type="entry name" value="P450, PUTATIVE (EUROFUNG)-RELATED"/>
    <property type="match status" value="1"/>
</dbReference>
<dbReference type="InterPro" id="IPR001128">
    <property type="entry name" value="Cyt_P450"/>
</dbReference>
<reference evidence="9 10" key="1">
    <citation type="submission" date="2018-05" db="EMBL/GenBank/DDBJ databases">
        <title>Whole genome sequencing for identification of molecular markers to develop diagnostic detection tools for the regulated plant pathogen Lachnellula willkommii.</title>
        <authorList>
            <person name="Giroux E."/>
            <person name="Bilodeau G."/>
        </authorList>
    </citation>
    <scope>NUCLEOTIDE SEQUENCE [LARGE SCALE GENOMIC DNA]</scope>
    <source>
        <strain evidence="9 10">CBS 203.66</strain>
    </source>
</reference>
<comment type="similarity">
    <text evidence="2 8">Belongs to the cytochrome P450 family.</text>
</comment>
<dbReference type="PRINTS" id="PR00385">
    <property type="entry name" value="P450"/>
</dbReference>
<accession>A0A8T9BQE6</accession>
<dbReference type="GO" id="GO:0004497">
    <property type="term" value="F:monooxygenase activity"/>
    <property type="evidence" value="ECO:0007669"/>
    <property type="project" value="UniProtKB-KW"/>
</dbReference>
<keyword evidence="7 8" id="KW-0349">Heme</keyword>
<sequence>MAYYYTTLLAILPFVLPLLIAWGAVALTRYYKLQSAIRAHGCKPARFLPQWDPIWGLDAAVQMFRSYGLGNRSAIFKEQHATYGPTFLSIALGKIRIFTIDPSIFNTDFQSWGVQPLRLATWSPLLGPGVMDTDGAHWKFSRDLVQPLFRREQISDLSQFAVYVDRMIGNIPLDNSTIDMQPLFARLILDFTMDFLFGVSSETLTSTPDQDAMDFLHAFHYTQGAIGKRTQLPYLTVFTTERFKDSCVMAGSFVDKYIERARERLSQPKDDGNQRYILADELLRKNISSNELRSQLLNVFLAAHDTTAVLLTNTIFNLARHPQIYQKLRAQILEAKDVPTQFYKLKRFKYLQDVVTETSRLTPVVGQSARIALKDTTIPRGGGKSGDAPIYVQKGTSVQFNYFALHRRTEVYGKDPETFRPSRWDNLKIGTWDFLPFSGGPRVCPANQMAFMQVCYTIARIAQNFSTLDNRDPVFEFIEQYRITTDSKNGCKVALKAI</sequence>
<dbReference type="GO" id="GO:0016705">
    <property type="term" value="F:oxidoreductase activity, acting on paired donors, with incorporation or reduction of molecular oxygen"/>
    <property type="evidence" value="ECO:0007669"/>
    <property type="project" value="InterPro"/>
</dbReference>
<comment type="caution">
    <text evidence="9">The sequence shown here is derived from an EMBL/GenBank/DDBJ whole genome shotgun (WGS) entry which is preliminary data.</text>
</comment>
<gene>
    <name evidence="9" type="primary">apdE</name>
    <name evidence="9" type="ORF">LARI1_G000545</name>
</gene>
<dbReference type="EMBL" id="QGMF01000012">
    <property type="protein sequence ID" value="TVY21566.1"/>
    <property type="molecule type" value="Genomic_DNA"/>
</dbReference>
<dbReference type="SUPFAM" id="SSF48264">
    <property type="entry name" value="Cytochrome P450"/>
    <property type="match status" value="1"/>
</dbReference>
<evidence type="ECO:0000256" key="3">
    <source>
        <dbReference type="ARBA" id="ARBA00022723"/>
    </source>
</evidence>
<dbReference type="InterPro" id="IPR017972">
    <property type="entry name" value="Cyt_P450_CS"/>
</dbReference>
<evidence type="ECO:0000256" key="1">
    <source>
        <dbReference type="ARBA" id="ARBA00001971"/>
    </source>
</evidence>
<dbReference type="PRINTS" id="PR00463">
    <property type="entry name" value="EP450I"/>
</dbReference>
<comment type="cofactor">
    <cofactor evidence="1 7">
        <name>heme</name>
        <dbReference type="ChEBI" id="CHEBI:30413"/>
    </cofactor>
</comment>
<dbReference type="InterPro" id="IPR036396">
    <property type="entry name" value="Cyt_P450_sf"/>
</dbReference>
<dbReference type="Pfam" id="PF00067">
    <property type="entry name" value="p450"/>
    <property type="match status" value="1"/>
</dbReference>
<evidence type="ECO:0000256" key="2">
    <source>
        <dbReference type="ARBA" id="ARBA00010617"/>
    </source>
</evidence>
<dbReference type="OrthoDB" id="1470350at2759"/>
<keyword evidence="5 7" id="KW-0408">Iron</keyword>
<dbReference type="CDD" id="cd11063">
    <property type="entry name" value="CYP52"/>
    <property type="match status" value="1"/>
</dbReference>
<dbReference type="AlphaFoldDB" id="A0A8T9BQE6"/>
<dbReference type="GO" id="GO:0020037">
    <property type="term" value="F:heme binding"/>
    <property type="evidence" value="ECO:0007669"/>
    <property type="project" value="InterPro"/>
</dbReference>
<evidence type="ECO:0000256" key="4">
    <source>
        <dbReference type="ARBA" id="ARBA00023002"/>
    </source>
</evidence>
<dbReference type="PROSITE" id="PS00086">
    <property type="entry name" value="CYTOCHROME_P450"/>
    <property type="match status" value="1"/>
</dbReference>
<dbReference type="PANTHER" id="PTHR24287:SF17">
    <property type="entry name" value="P450, PUTATIVE (EUROFUNG)-RELATED"/>
    <property type="match status" value="1"/>
</dbReference>
<evidence type="ECO:0000256" key="8">
    <source>
        <dbReference type="RuleBase" id="RU000461"/>
    </source>
</evidence>
<dbReference type="InterPro" id="IPR047146">
    <property type="entry name" value="Cyt_P450_E_CYP52_fungi"/>
</dbReference>
<keyword evidence="6 8" id="KW-0503">Monooxygenase</keyword>
<evidence type="ECO:0000313" key="10">
    <source>
        <dbReference type="Proteomes" id="UP000469559"/>
    </source>
</evidence>
<keyword evidence="4 8" id="KW-0560">Oxidoreductase</keyword>
<dbReference type="Proteomes" id="UP000469559">
    <property type="component" value="Unassembled WGS sequence"/>
</dbReference>
<evidence type="ECO:0000256" key="7">
    <source>
        <dbReference type="PIRSR" id="PIRSR602401-1"/>
    </source>
</evidence>
<proteinExistence type="inferred from homology"/>
<dbReference type="Gene3D" id="1.10.630.10">
    <property type="entry name" value="Cytochrome P450"/>
    <property type="match status" value="1"/>
</dbReference>
<organism evidence="9 10">
    <name type="scientific">Lachnellula arida</name>
    <dbReference type="NCBI Taxonomy" id="1316785"/>
    <lineage>
        <taxon>Eukaryota</taxon>
        <taxon>Fungi</taxon>
        <taxon>Dikarya</taxon>
        <taxon>Ascomycota</taxon>
        <taxon>Pezizomycotina</taxon>
        <taxon>Leotiomycetes</taxon>
        <taxon>Helotiales</taxon>
        <taxon>Lachnaceae</taxon>
        <taxon>Lachnellula</taxon>
    </lineage>
</organism>
<protein>
    <submittedName>
        <fullName evidence="9">Cytochrome P450 monooxygenase apdE</fullName>
    </submittedName>
</protein>
<name>A0A8T9BQE6_9HELO</name>
<feature type="binding site" description="axial binding residue" evidence="7">
    <location>
        <position position="444"/>
    </location>
    <ligand>
        <name>heme</name>
        <dbReference type="ChEBI" id="CHEBI:30413"/>
    </ligand>
    <ligandPart>
        <name>Fe</name>
        <dbReference type="ChEBI" id="CHEBI:18248"/>
    </ligandPart>
</feature>
<evidence type="ECO:0000256" key="6">
    <source>
        <dbReference type="ARBA" id="ARBA00023033"/>
    </source>
</evidence>
<evidence type="ECO:0000256" key="5">
    <source>
        <dbReference type="ARBA" id="ARBA00023004"/>
    </source>
</evidence>
<keyword evidence="10" id="KW-1185">Reference proteome</keyword>
<dbReference type="GO" id="GO:0005506">
    <property type="term" value="F:iron ion binding"/>
    <property type="evidence" value="ECO:0007669"/>
    <property type="project" value="InterPro"/>
</dbReference>
<dbReference type="InterPro" id="IPR002401">
    <property type="entry name" value="Cyt_P450_E_grp-I"/>
</dbReference>
<evidence type="ECO:0000313" key="9">
    <source>
        <dbReference type="EMBL" id="TVY21566.1"/>
    </source>
</evidence>
<keyword evidence="3 7" id="KW-0479">Metal-binding</keyword>